<evidence type="ECO:0000259" key="3">
    <source>
        <dbReference type="Pfam" id="PF01170"/>
    </source>
</evidence>
<dbReference type="SUPFAM" id="SSF53335">
    <property type="entry name" value="S-adenosyl-L-methionine-dependent methyltransferases"/>
    <property type="match status" value="1"/>
</dbReference>
<dbReference type="InterPro" id="IPR004114">
    <property type="entry name" value="THUMP_dom"/>
</dbReference>
<dbReference type="AlphaFoldDB" id="A0A2M7G910"/>
<dbReference type="Gene3D" id="3.40.50.150">
    <property type="entry name" value="Vaccinia Virus protein VP39"/>
    <property type="match status" value="1"/>
</dbReference>
<feature type="domain" description="RlmL ferredoxin-like" evidence="5">
    <location>
        <begin position="9"/>
        <end position="63"/>
    </location>
</feature>
<dbReference type="PROSITE" id="PS00092">
    <property type="entry name" value="N6_MTASE"/>
    <property type="match status" value="1"/>
</dbReference>
<dbReference type="Pfam" id="PF22020">
    <property type="entry name" value="RlmL_1st"/>
    <property type="match status" value="1"/>
</dbReference>
<feature type="domain" description="Ribosomal RNA large subunit methyltransferase K/L-like methyltransferase" evidence="3">
    <location>
        <begin position="167"/>
        <end position="370"/>
    </location>
</feature>
<dbReference type="InterPro" id="IPR000241">
    <property type="entry name" value="RlmKL-like_Mtase"/>
</dbReference>
<evidence type="ECO:0000313" key="7">
    <source>
        <dbReference type="Proteomes" id="UP000231019"/>
    </source>
</evidence>
<dbReference type="PANTHER" id="PTHR47313">
    <property type="entry name" value="RIBOSOMAL RNA LARGE SUBUNIT METHYLTRANSFERASE K/L"/>
    <property type="match status" value="1"/>
</dbReference>
<dbReference type="CDD" id="cd11715">
    <property type="entry name" value="THUMP_AdoMetMT"/>
    <property type="match status" value="1"/>
</dbReference>
<dbReference type="Pfam" id="PF01170">
    <property type="entry name" value="UPF0020"/>
    <property type="match status" value="1"/>
</dbReference>
<evidence type="ECO:0000313" key="6">
    <source>
        <dbReference type="EMBL" id="PIW18583.1"/>
    </source>
</evidence>
<dbReference type="InterPro" id="IPR054170">
    <property type="entry name" value="RlmL_1st"/>
</dbReference>
<protein>
    <submittedName>
        <fullName evidence="6">RNA methyltransferase</fullName>
    </submittedName>
</protein>
<keyword evidence="2 6" id="KW-0808">Transferase</keyword>
<accession>A0A2M7G910</accession>
<evidence type="ECO:0000259" key="5">
    <source>
        <dbReference type="Pfam" id="PF22020"/>
    </source>
</evidence>
<dbReference type="InterPro" id="IPR002052">
    <property type="entry name" value="DNA_methylase_N6_adenine_CS"/>
</dbReference>
<evidence type="ECO:0000259" key="4">
    <source>
        <dbReference type="Pfam" id="PF02926"/>
    </source>
</evidence>
<feature type="domain" description="THUMP" evidence="4">
    <location>
        <begin position="73"/>
        <end position="158"/>
    </location>
</feature>
<dbReference type="GO" id="GO:0070043">
    <property type="term" value="F:rRNA (guanine-N7-)-methyltransferase activity"/>
    <property type="evidence" value="ECO:0007669"/>
    <property type="project" value="TreeGrafter"/>
</dbReference>
<keyword evidence="1 6" id="KW-0489">Methyltransferase</keyword>
<reference evidence="6 7" key="1">
    <citation type="submission" date="2017-09" db="EMBL/GenBank/DDBJ databases">
        <title>Depth-based differentiation of microbial function through sediment-hosted aquifers and enrichment of novel symbionts in the deep terrestrial subsurface.</title>
        <authorList>
            <person name="Probst A.J."/>
            <person name="Ladd B."/>
            <person name="Jarett J.K."/>
            <person name="Geller-Mcgrath D.E."/>
            <person name="Sieber C.M."/>
            <person name="Emerson J.B."/>
            <person name="Anantharaman K."/>
            <person name="Thomas B.C."/>
            <person name="Malmstrom R."/>
            <person name="Stieglmeier M."/>
            <person name="Klingl A."/>
            <person name="Woyke T."/>
            <person name="Ryan C.M."/>
            <person name="Banfield J.F."/>
        </authorList>
    </citation>
    <scope>NUCLEOTIDE SEQUENCE [LARGE SCALE GENOMIC DNA]</scope>
    <source>
        <strain evidence="6">CG17_big_fil_post_rev_8_21_14_2_50_48_46</strain>
    </source>
</reference>
<dbReference type="PANTHER" id="PTHR47313:SF1">
    <property type="entry name" value="RIBOSOMAL RNA LARGE SUBUNIT METHYLTRANSFERASE K_L"/>
    <property type="match status" value="1"/>
</dbReference>
<name>A0A2M7G910_9BACT</name>
<sequence length="388" mass="43561">MPIFNTPQTLVAACSFGLEALVSEELRNLGIEILQTENGKVRFRGGQAELAKALLWLRTADRIGIELASFPAENFDELFDQTCALPWEDWLPPDAVMHITGRSHKSKLFSVRDCQALVKKALIKAMQRKYKLQTFPEDGALYKIEISMLNDQATLMLDTTGPSLHKRGYRSDAGEAPLKETLAAALVLLSRWEPSRILCDPCCGSGTIAIEAALIGLNRAPGLKRKFTAETWPEADLKLWKTLRTQAQEQELPGDFRILASDSDSKVLRKARQNAQNAGVSDQVAIQTLNLSEFRSRKKYGVLITNPPYGERIGEKAEVLALYKDLKALMDSQETWSWFVLSADHGLETAINRQASKRRKLFNGKIPCQYFQFFGPFPSRHDFARDEA</sequence>
<dbReference type="GO" id="GO:0008990">
    <property type="term" value="F:rRNA (guanine-N2-)-methyltransferase activity"/>
    <property type="evidence" value="ECO:0007669"/>
    <property type="project" value="TreeGrafter"/>
</dbReference>
<dbReference type="Gene3D" id="3.30.2130.30">
    <property type="match status" value="1"/>
</dbReference>
<evidence type="ECO:0000256" key="1">
    <source>
        <dbReference type="ARBA" id="ARBA00022603"/>
    </source>
</evidence>
<dbReference type="Pfam" id="PF02926">
    <property type="entry name" value="THUMP"/>
    <property type="match status" value="1"/>
</dbReference>
<dbReference type="GO" id="GO:0003723">
    <property type="term" value="F:RNA binding"/>
    <property type="evidence" value="ECO:0007669"/>
    <property type="project" value="InterPro"/>
</dbReference>
<dbReference type="Proteomes" id="UP000231019">
    <property type="component" value="Unassembled WGS sequence"/>
</dbReference>
<proteinExistence type="predicted"/>
<comment type="caution">
    <text evidence="6">The sequence shown here is derived from an EMBL/GenBank/DDBJ whole genome shotgun (WGS) entry which is preliminary data.</text>
</comment>
<dbReference type="InterPro" id="IPR029063">
    <property type="entry name" value="SAM-dependent_MTases_sf"/>
</dbReference>
<evidence type="ECO:0000256" key="2">
    <source>
        <dbReference type="ARBA" id="ARBA00022679"/>
    </source>
</evidence>
<organism evidence="6 7">
    <name type="scientific">bacterium (Candidatus Blackallbacteria) CG17_big_fil_post_rev_8_21_14_2_50_48_46</name>
    <dbReference type="NCBI Taxonomy" id="2014261"/>
    <lineage>
        <taxon>Bacteria</taxon>
        <taxon>Candidatus Blackallbacteria</taxon>
    </lineage>
</organism>
<dbReference type="EMBL" id="PFFQ01000012">
    <property type="protein sequence ID" value="PIW18583.1"/>
    <property type="molecule type" value="Genomic_DNA"/>
</dbReference>
<gene>
    <name evidence="6" type="ORF">COW36_04645</name>
</gene>